<evidence type="ECO:0000256" key="10">
    <source>
        <dbReference type="ARBA" id="ARBA00022989"/>
    </source>
</evidence>
<proteinExistence type="inferred from homology"/>
<evidence type="ECO:0000256" key="14">
    <source>
        <dbReference type="ARBA" id="ARBA00023264"/>
    </source>
</evidence>
<keyword evidence="6 15" id="KW-0812">Transmembrane</keyword>
<evidence type="ECO:0000256" key="1">
    <source>
        <dbReference type="ARBA" id="ARBA00004651"/>
    </source>
</evidence>
<evidence type="ECO:0000256" key="13">
    <source>
        <dbReference type="ARBA" id="ARBA00023209"/>
    </source>
</evidence>
<keyword evidence="4" id="KW-0444">Lipid biosynthesis</keyword>
<evidence type="ECO:0000256" key="7">
    <source>
        <dbReference type="ARBA" id="ARBA00022741"/>
    </source>
</evidence>
<gene>
    <name evidence="16" type="ORF">ACFOEO_08150</name>
</gene>
<keyword evidence="3" id="KW-1003">Cell membrane</keyword>
<keyword evidence="5 16" id="KW-0808">Transferase</keyword>
<keyword evidence="7" id="KW-0547">Nucleotide-binding</keyword>
<feature type="transmembrane region" description="Helical" evidence="15">
    <location>
        <begin position="48"/>
        <end position="68"/>
    </location>
</feature>
<dbReference type="CDD" id="cd14265">
    <property type="entry name" value="UDPK_IM_like"/>
    <property type="match status" value="1"/>
</dbReference>
<dbReference type="PANTHER" id="PTHR34299">
    <property type="entry name" value="DIACYLGLYCEROL KINASE"/>
    <property type="match status" value="1"/>
</dbReference>
<comment type="caution">
    <text evidence="16">The sequence shown here is derived from an EMBL/GenBank/DDBJ whole genome shotgun (WGS) entry which is preliminary data.</text>
</comment>
<sequence>MKQLNRFKYAMMGIRWLVFKDNHFIIHFLLGVVAVAVSAILGIERIEWVFIVSAIFMVLIAEAFNTSIEAAVDLTTSTYHPLAKAAKDAGAAAVLLSSLYAVIVALIIFLPYLF</sequence>
<organism evidence="16 17">
    <name type="scientific">Salinicoccus sesuvii</name>
    <dbReference type="NCBI Taxonomy" id="868281"/>
    <lineage>
        <taxon>Bacteria</taxon>
        <taxon>Bacillati</taxon>
        <taxon>Bacillota</taxon>
        <taxon>Bacilli</taxon>
        <taxon>Bacillales</taxon>
        <taxon>Staphylococcaceae</taxon>
        <taxon>Salinicoccus</taxon>
    </lineage>
</organism>
<keyword evidence="13" id="KW-0594">Phospholipid biosynthesis</keyword>
<evidence type="ECO:0000256" key="9">
    <source>
        <dbReference type="ARBA" id="ARBA00022840"/>
    </source>
</evidence>
<evidence type="ECO:0000256" key="3">
    <source>
        <dbReference type="ARBA" id="ARBA00022475"/>
    </source>
</evidence>
<dbReference type="InterPro" id="IPR033717">
    <property type="entry name" value="UDPK"/>
</dbReference>
<dbReference type="EMBL" id="JBHRVQ010000001">
    <property type="protein sequence ID" value="MFC3388538.1"/>
    <property type="molecule type" value="Genomic_DNA"/>
</dbReference>
<dbReference type="Proteomes" id="UP001595637">
    <property type="component" value="Unassembled WGS sequence"/>
</dbReference>
<dbReference type="InterPro" id="IPR036945">
    <property type="entry name" value="DAGK_sf"/>
</dbReference>
<dbReference type="EC" id="2.7.1.-" evidence="16"/>
<keyword evidence="12 15" id="KW-0472">Membrane</keyword>
<evidence type="ECO:0000256" key="5">
    <source>
        <dbReference type="ARBA" id="ARBA00022679"/>
    </source>
</evidence>
<evidence type="ECO:0000313" key="16">
    <source>
        <dbReference type="EMBL" id="MFC3388538.1"/>
    </source>
</evidence>
<evidence type="ECO:0000256" key="2">
    <source>
        <dbReference type="ARBA" id="ARBA00005967"/>
    </source>
</evidence>
<evidence type="ECO:0000256" key="12">
    <source>
        <dbReference type="ARBA" id="ARBA00023136"/>
    </source>
</evidence>
<feature type="transmembrane region" description="Helical" evidence="15">
    <location>
        <begin position="89"/>
        <end position="113"/>
    </location>
</feature>
<dbReference type="Pfam" id="PF01219">
    <property type="entry name" value="DAGK_prokar"/>
    <property type="match status" value="1"/>
</dbReference>
<evidence type="ECO:0000256" key="15">
    <source>
        <dbReference type="SAM" id="Phobius"/>
    </source>
</evidence>
<dbReference type="GO" id="GO:0016301">
    <property type="term" value="F:kinase activity"/>
    <property type="evidence" value="ECO:0007669"/>
    <property type="project" value="UniProtKB-KW"/>
</dbReference>
<keyword evidence="8 16" id="KW-0418">Kinase</keyword>
<evidence type="ECO:0000256" key="6">
    <source>
        <dbReference type="ARBA" id="ARBA00022692"/>
    </source>
</evidence>
<keyword evidence="10 15" id="KW-1133">Transmembrane helix</keyword>
<keyword evidence="11" id="KW-0443">Lipid metabolism</keyword>
<protein>
    <submittedName>
        <fullName evidence="16">Diacylglycerol kinase family protein</fullName>
        <ecNumber evidence="16">2.7.1.-</ecNumber>
    </submittedName>
</protein>
<feature type="transmembrane region" description="Helical" evidence="15">
    <location>
        <begin position="21"/>
        <end position="42"/>
    </location>
</feature>
<evidence type="ECO:0000256" key="4">
    <source>
        <dbReference type="ARBA" id="ARBA00022516"/>
    </source>
</evidence>
<keyword evidence="9" id="KW-0067">ATP-binding</keyword>
<keyword evidence="14" id="KW-1208">Phospholipid metabolism</keyword>
<dbReference type="Gene3D" id="1.10.287.3610">
    <property type="match status" value="1"/>
</dbReference>
<comment type="similarity">
    <text evidence="2">Belongs to the bacterial diacylglycerol kinase family.</text>
</comment>
<evidence type="ECO:0000256" key="11">
    <source>
        <dbReference type="ARBA" id="ARBA00023098"/>
    </source>
</evidence>
<dbReference type="RefSeq" id="WP_380654162.1">
    <property type="nucleotide sequence ID" value="NZ_JBHRVQ010000001.1"/>
</dbReference>
<dbReference type="InterPro" id="IPR000829">
    <property type="entry name" value="DAGK"/>
</dbReference>
<evidence type="ECO:0000256" key="8">
    <source>
        <dbReference type="ARBA" id="ARBA00022777"/>
    </source>
</evidence>
<comment type="subcellular location">
    <subcellularLocation>
        <location evidence="1">Cell membrane</location>
        <topology evidence="1">Multi-pass membrane protein</topology>
    </subcellularLocation>
</comment>
<accession>A0ABV7N6R8</accession>
<reference evidence="17" key="1">
    <citation type="journal article" date="2019" name="Int. J. Syst. Evol. Microbiol.">
        <title>The Global Catalogue of Microorganisms (GCM) 10K type strain sequencing project: providing services to taxonomists for standard genome sequencing and annotation.</title>
        <authorList>
            <consortium name="The Broad Institute Genomics Platform"/>
            <consortium name="The Broad Institute Genome Sequencing Center for Infectious Disease"/>
            <person name="Wu L."/>
            <person name="Ma J."/>
        </authorList>
    </citation>
    <scope>NUCLEOTIDE SEQUENCE [LARGE SCALE GENOMIC DNA]</scope>
    <source>
        <strain evidence="17">CCM 7756</strain>
    </source>
</reference>
<keyword evidence="17" id="KW-1185">Reference proteome</keyword>
<dbReference type="PANTHER" id="PTHR34299:SF1">
    <property type="entry name" value="DIACYLGLYCEROL KINASE"/>
    <property type="match status" value="1"/>
</dbReference>
<evidence type="ECO:0000313" key="17">
    <source>
        <dbReference type="Proteomes" id="UP001595637"/>
    </source>
</evidence>
<name>A0ABV7N6R8_9STAP</name>